<evidence type="ECO:0000313" key="2">
    <source>
        <dbReference type="Proteomes" id="UP000605201"/>
    </source>
</evidence>
<evidence type="ECO:0000313" key="1">
    <source>
        <dbReference type="EMBL" id="MBC8434124.1"/>
    </source>
</evidence>
<organism evidence="1 2">
    <name type="scientific">Candidatus Desulfatibia vada</name>
    <dbReference type="NCBI Taxonomy" id="2841696"/>
    <lineage>
        <taxon>Bacteria</taxon>
        <taxon>Pseudomonadati</taxon>
        <taxon>Thermodesulfobacteriota</taxon>
        <taxon>Desulfobacteria</taxon>
        <taxon>Desulfobacterales</taxon>
        <taxon>Desulfobacterales incertae sedis</taxon>
        <taxon>Candidatus Desulfatibia</taxon>
    </lineage>
</organism>
<sequence length="221" mass="24657">MMVTLQEARDKIFNEITADDPNVRGEFLTQFDSEAQEFSEAMARVMQMWLKDHADAQGNEKRLQVLALVFTAIHLHIGSMKLFLSGNIVASGNLFRQVLETIALALLCSGKDLTILERFNNDQYSTNGAIRDVLRNIEKLGLKEDGVRVLKNGQEFYHKYSHVTKFTIGAAESFAGEGIYVGASFDEGKVDIYSKEVAARLSLAKVFNSFVVAVNANLAKW</sequence>
<comment type="caution">
    <text evidence="1">The sequence shown here is derived from an EMBL/GenBank/DDBJ whole genome shotgun (WGS) entry which is preliminary data.</text>
</comment>
<reference evidence="1 2" key="1">
    <citation type="submission" date="2020-08" db="EMBL/GenBank/DDBJ databases">
        <title>Bridging the membrane lipid divide: bacteria of the FCB group superphylum have the potential to synthesize archaeal ether lipids.</title>
        <authorList>
            <person name="Villanueva L."/>
            <person name="Von Meijenfeldt F.A.B."/>
            <person name="Westbye A.B."/>
            <person name="Yadav S."/>
            <person name="Hopmans E.C."/>
            <person name="Dutilh B.E."/>
            <person name="Sinninghe Damste J.S."/>
        </authorList>
    </citation>
    <scope>NUCLEOTIDE SEQUENCE [LARGE SCALE GENOMIC DNA]</scope>
    <source>
        <strain evidence="1">NIOZ-UU17</strain>
    </source>
</reference>
<proteinExistence type="predicted"/>
<dbReference type="AlphaFoldDB" id="A0A8J6P1M5"/>
<protein>
    <submittedName>
        <fullName evidence="1">Uncharacterized protein</fullName>
    </submittedName>
</protein>
<gene>
    <name evidence="1" type="ORF">H8D96_19625</name>
</gene>
<dbReference type="Proteomes" id="UP000605201">
    <property type="component" value="Unassembled WGS sequence"/>
</dbReference>
<accession>A0A8J6P1M5</accession>
<name>A0A8J6P1M5_9BACT</name>
<dbReference type="EMBL" id="JACNIG010000387">
    <property type="protein sequence ID" value="MBC8434124.1"/>
    <property type="molecule type" value="Genomic_DNA"/>
</dbReference>